<evidence type="ECO:0000313" key="2">
    <source>
        <dbReference type="Proteomes" id="UP000178272"/>
    </source>
</evidence>
<reference evidence="1 2" key="1">
    <citation type="journal article" date="2016" name="Nat. Commun.">
        <title>Thousands of microbial genomes shed light on interconnected biogeochemical processes in an aquifer system.</title>
        <authorList>
            <person name="Anantharaman K."/>
            <person name="Brown C.T."/>
            <person name="Hug L.A."/>
            <person name="Sharon I."/>
            <person name="Castelle C.J."/>
            <person name="Probst A.J."/>
            <person name="Thomas B.C."/>
            <person name="Singh A."/>
            <person name="Wilkins M.J."/>
            <person name="Karaoz U."/>
            <person name="Brodie E.L."/>
            <person name="Williams K.H."/>
            <person name="Hubbard S.S."/>
            <person name="Banfield J.F."/>
        </authorList>
    </citation>
    <scope>NUCLEOTIDE SEQUENCE [LARGE SCALE GENOMIC DNA]</scope>
</reference>
<dbReference type="SUPFAM" id="SSF82607">
    <property type="entry name" value="YbaB-like"/>
    <property type="match status" value="1"/>
</dbReference>
<dbReference type="Pfam" id="PF02575">
    <property type="entry name" value="YbaB_DNA_bd"/>
    <property type="match status" value="1"/>
</dbReference>
<sequence>MFQKMQQAKQLWDLRNKAMAMQKALAQEFVTIEKNGIKVVMSGDQKVQKIEIDGAENRNISEAVNEAIKESQKIAAKKIQEMGGGLGGLLGG</sequence>
<dbReference type="AlphaFoldDB" id="A0A1G1V893"/>
<dbReference type="GO" id="GO:0003677">
    <property type="term" value="F:DNA binding"/>
    <property type="evidence" value="ECO:0007669"/>
    <property type="project" value="InterPro"/>
</dbReference>
<dbReference type="STRING" id="1797517.A3F61_01725"/>
<protein>
    <recommendedName>
        <fullName evidence="3">Nucleoid-associated protein, YbaB/EbfC family</fullName>
    </recommendedName>
</protein>
<name>A0A1G1V893_9BACT</name>
<dbReference type="InterPro" id="IPR004401">
    <property type="entry name" value="YbaB/EbfC"/>
</dbReference>
<evidence type="ECO:0008006" key="3">
    <source>
        <dbReference type="Google" id="ProtNLM"/>
    </source>
</evidence>
<comment type="caution">
    <text evidence="1">The sequence shown here is derived from an EMBL/GenBank/DDBJ whole genome shotgun (WGS) entry which is preliminary data.</text>
</comment>
<dbReference type="Proteomes" id="UP000178272">
    <property type="component" value="Unassembled WGS sequence"/>
</dbReference>
<dbReference type="InterPro" id="IPR036894">
    <property type="entry name" value="YbaB-like_sf"/>
</dbReference>
<gene>
    <name evidence="1" type="ORF">A3F61_01725</name>
</gene>
<organism evidence="1 2">
    <name type="scientific">Candidatus Blackburnbacteria bacterium RIFCSPHIGHO2_12_FULL_41_13b</name>
    <dbReference type="NCBI Taxonomy" id="1797517"/>
    <lineage>
        <taxon>Bacteria</taxon>
        <taxon>Candidatus Blackburniibacteriota</taxon>
    </lineage>
</organism>
<accession>A0A1G1V893</accession>
<evidence type="ECO:0000313" key="1">
    <source>
        <dbReference type="EMBL" id="OGY11596.1"/>
    </source>
</evidence>
<dbReference type="EMBL" id="MHCA01000034">
    <property type="protein sequence ID" value="OGY11596.1"/>
    <property type="molecule type" value="Genomic_DNA"/>
</dbReference>
<proteinExistence type="predicted"/>
<dbReference type="Gene3D" id="3.30.1310.10">
    <property type="entry name" value="Nucleoid-associated protein YbaB-like domain"/>
    <property type="match status" value="1"/>
</dbReference>